<feature type="region of interest" description="Disordered" evidence="1">
    <location>
        <begin position="53"/>
        <end position="117"/>
    </location>
</feature>
<gene>
    <name evidence="2" type="ORF">JCGZ_05215</name>
</gene>
<dbReference type="AlphaFoldDB" id="A0A067KZT0"/>
<proteinExistence type="predicted"/>
<accession>A0A067KZT0</accession>
<organism evidence="2 3">
    <name type="scientific">Jatropha curcas</name>
    <name type="common">Barbados nut</name>
    <dbReference type="NCBI Taxonomy" id="180498"/>
    <lineage>
        <taxon>Eukaryota</taxon>
        <taxon>Viridiplantae</taxon>
        <taxon>Streptophyta</taxon>
        <taxon>Embryophyta</taxon>
        <taxon>Tracheophyta</taxon>
        <taxon>Spermatophyta</taxon>
        <taxon>Magnoliopsida</taxon>
        <taxon>eudicotyledons</taxon>
        <taxon>Gunneridae</taxon>
        <taxon>Pentapetalae</taxon>
        <taxon>rosids</taxon>
        <taxon>fabids</taxon>
        <taxon>Malpighiales</taxon>
        <taxon>Euphorbiaceae</taxon>
        <taxon>Crotonoideae</taxon>
        <taxon>Jatropheae</taxon>
        <taxon>Jatropha</taxon>
    </lineage>
</organism>
<evidence type="ECO:0000313" key="2">
    <source>
        <dbReference type="EMBL" id="KDP37725.1"/>
    </source>
</evidence>
<dbReference type="Proteomes" id="UP000027138">
    <property type="component" value="Unassembled WGS sequence"/>
</dbReference>
<keyword evidence="3" id="KW-1185">Reference proteome</keyword>
<sequence length="117" mass="12607">MDNFNKILDEQSSQVASGAGITIDQTQIYLEAAGGKKKQKVYRNDKHASVYYNNFTTAPPSATSSATQDPTLTEQQMGTRQGPHGPPHTDTISAEDADIKPLSDQSPNHFDGAIDAN</sequence>
<dbReference type="EMBL" id="KK914384">
    <property type="protein sequence ID" value="KDP37725.1"/>
    <property type="molecule type" value="Genomic_DNA"/>
</dbReference>
<evidence type="ECO:0000256" key="1">
    <source>
        <dbReference type="SAM" id="MobiDB-lite"/>
    </source>
</evidence>
<name>A0A067KZT0_JATCU</name>
<feature type="compositionally biased region" description="Low complexity" evidence="1">
    <location>
        <begin position="56"/>
        <end position="71"/>
    </location>
</feature>
<evidence type="ECO:0000313" key="3">
    <source>
        <dbReference type="Proteomes" id="UP000027138"/>
    </source>
</evidence>
<protein>
    <submittedName>
        <fullName evidence="2">Uncharacterized protein</fullName>
    </submittedName>
</protein>
<reference evidence="2 3" key="1">
    <citation type="journal article" date="2014" name="PLoS ONE">
        <title>Global Analysis of Gene Expression Profiles in Physic Nut (Jatropha curcas L.) Seedlings Exposed to Salt Stress.</title>
        <authorList>
            <person name="Zhang L."/>
            <person name="Zhang C."/>
            <person name="Wu P."/>
            <person name="Chen Y."/>
            <person name="Li M."/>
            <person name="Jiang H."/>
            <person name="Wu G."/>
        </authorList>
    </citation>
    <scope>NUCLEOTIDE SEQUENCE [LARGE SCALE GENOMIC DNA]</scope>
    <source>
        <strain evidence="3">cv. GZQX0401</strain>
        <tissue evidence="2">Young leaves</tissue>
    </source>
</reference>
<feature type="region of interest" description="Disordered" evidence="1">
    <location>
        <begin position="1"/>
        <end position="20"/>
    </location>
</feature>